<dbReference type="AlphaFoldDB" id="A0A0P0N2J3"/>
<feature type="domain" description="Tryptophan synthase beta chain-like PALP" evidence="1">
    <location>
        <begin position="28"/>
        <end position="304"/>
    </location>
</feature>
<dbReference type="SUPFAM" id="SSF53686">
    <property type="entry name" value="Tryptophan synthase beta subunit-like PLP-dependent enzymes"/>
    <property type="match status" value="1"/>
</dbReference>
<protein>
    <submittedName>
        <fullName evidence="2">Cysteine synthase</fullName>
    </submittedName>
</protein>
<sequence length="333" mass="35378">MRHNTLLYGGRSASSREELLASIDKIRRIIGSTPVKCFNIGIYRLCVKLEYVNPTGSHKDRIALYMVRGAVESGSLGPGGCVAEVSSGNTAASVAWIAWSLGLRPVLFVEARASETKKNLIKMLGGELVEIHDEGLGRDWVRERAEEMGCILLDQLSNELNHLAHYETTAVELLEQVEQIDAFVMGVGTGGTVTGVARRLREHHANTLVVAVTPRGSKLAGGPGADTIEGLTSYTVPEVYQRHSSLVDRVLEVSQSEALAGVEALAQATGLLAGPSTGAAFAAVSRLIAEGAVDPGSTVVIIAADSLARYPRLSDRLRLGSGRGNALLNSWLG</sequence>
<organism evidence="2 3">
    <name type="scientific">Pyrodictium delaneyi</name>
    <dbReference type="NCBI Taxonomy" id="1273541"/>
    <lineage>
        <taxon>Archaea</taxon>
        <taxon>Thermoproteota</taxon>
        <taxon>Thermoprotei</taxon>
        <taxon>Desulfurococcales</taxon>
        <taxon>Pyrodictiaceae</taxon>
        <taxon>Pyrodictium</taxon>
    </lineage>
</organism>
<dbReference type="STRING" id="1273541.Pyrde_0662"/>
<dbReference type="Proteomes" id="UP000058613">
    <property type="component" value="Chromosome"/>
</dbReference>
<dbReference type="PATRIC" id="fig|1273541.4.peg.714"/>
<gene>
    <name evidence="2" type="ORF">Pyrde_0662</name>
</gene>
<dbReference type="InterPro" id="IPR036052">
    <property type="entry name" value="TrpB-like_PALP_sf"/>
</dbReference>
<proteinExistence type="predicted"/>
<dbReference type="OrthoDB" id="10138at2157"/>
<dbReference type="KEGG" id="pdl:Pyrde_0662"/>
<dbReference type="Pfam" id="PF00291">
    <property type="entry name" value="PALP"/>
    <property type="match status" value="1"/>
</dbReference>
<dbReference type="InterPro" id="IPR001926">
    <property type="entry name" value="TrpB-like_PALP"/>
</dbReference>
<name>A0A0P0N2J3_9CREN</name>
<dbReference type="RefSeq" id="WP_055408191.1">
    <property type="nucleotide sequence ID" value="NZ_CP013011.1"/>
</dbReference>
<reference evidence="2 3" key="1">
    <citation type="submission" date="2015-10" db="EMBL/GenBank/DDBJ databases">
        <title>Complete genome sequence of hyperthermophilic archaeon Pyrodictium delaneyi Su06.</title>
        <authorList>
            <person name="Jung J.-H."/>
            <person name="Lin J."/>
            <person name="Holden J.F."/>
            <person name="Park C.-S."/>
        </authorList>
    </citation>
    <scope>NUCLEOTIDE SEQUENCE [LARGE SCALE GENOMIC DNA]</scope>
    <source>
        <strain evidence="2 3">Su06</strain>
    </source>
</reference>
<dbReference type="InterPro" id="IPR050214">
    <property type="entry name" value="Cys_Synth/Cystath_Beta-Synth"/>
</dbReference>
<evidence type="ECO:0000313" key="2">
    <source>
        <dbReference type="EMBL" id="ALL00712.1"/>
    </source>
</evidence>
<dbReference type="GeneID" id="26098998"/>
<dbReference type="Gene3D" id="3.40.50.1100">
    <property type="match status" value="2"/>
</dbReference>
<evidence type="ECO:0000259" key="1">
    <source>
        <dbReference type="Pfam" id="PF00291"/>
    </source>
</evidence>
<evidence type="ECO:0000313" key="3">
    <source>
        <dbReference type="Proteomes" id="UP000058613"/>
    </source>
</evidence>
<dbReference type="EMBL" id="CP013011">
    <property type="protein sequence ID" value="ALL00712.1"/>
    <property type="molecule type" value="Genomic_DNA"/>
</dbReference>
<accession>A0A0P0N2J3</accession>
<dbReference type="PANTHER" id="PTHR10314">
    <property type="entry name" value="CYSTATHIONINE BETA-SYNTHASE"/>
    <property type="match status" value="1"/>
</dbReference>